<dbReference type="AlphaFoldDB" id="A0A1L1PS03"/>
<dbReference type="RefSeq" id="WP_035624624.1">
    <property type="nucleotide sequence ID" value="NZ_CCAE010000090.1"/>
</dbReference>
<organism evidence="1 2">
    <name type="scientific">Hydrogenophaga intermedia</name>
    <dbReference type="NCBI Taxonomy" id="65786"/>
    <lineage>
        <taxon>Bacteria</taxon>
        <taxon>Pseudomonadati</taxon>
        <taxon>Pseudomonadota</taxon>
        <taxon>Betaproteobacteria</taxon>
        <taxon>Burkholderiales</taxon>
        <taxon>Comamonadaceae</taxon>
        <taxon>Hydrogenophaga</taxon>
    </lineage>
</organism>
<dbReference type="Proteomes" id="UP000028878">
    <property type="component" value="Unassembled WGS sequence"/>
</dbReference>
<protein>
    <submittedName>
        <fullName evidence="1">Uncharacterized protein</fullName>
    </submittedName>
</protein>
<evidence type="ECO:0000313" key="1">
    <source>
        <dbReference type="EMBL" id="CDN90519.1"/>
    </source>
</evidence>
<accession>A0A1L1PS03</accession>
<sequence length="196" mass="21604">MTIKQDIRIQRRLLVTFVPQAWINDMAIPIGKPELKDATTHLLQLSLAEIHGLKDKDASSDEFVDAIAWAHYGPYEVQAVEAVKYYFAVQDLREITQEMLDEARLGLLSEQAQVQHQTHPESALEHWIVTYGEGALMFSCQAEGIGHAIEQCENANPGETVLGAFLVPSTSDHANAMAANLQRANNAITAGELTPV</sequence>
<reference evidence="2" key="2">
    <citation type="submission" date="2014-11" db="EMBL/GenBank/DDBJ databases">
        <title>Draft genome sequence of Hydrogenophaga intermedia S1.</title>
        <authorList>
            <person name="Gan H.M."/>
            <person name="Chew T.H."/>
            <person name="Stolz A."/>
        </authorList>
    </citation>
    <scope>NUCLEOTIDE SEQUENCE [LARGE SCALE GENOMIC DNA]</scope>
    <source>
        <strain evidence="2">S1</strain>
    </source>
</reference>
<reference evidence="2" key="1">
    <citation type="submission" date="2014-02" db="EMBL/GenBank/DDBJ databases">
        <authorList>
            <person name="Gan H."/>
        </authorList>
    </citation>
    <scope>NUCLEOTIDE SEQUENCE [LARGE SCALE GENOMIC DNA]</scope>
    <source>
        <strain evidence="2">S1</strain>
    </source>
</reference>
<keyword evidence="2" id="KW-1185">Reference proteome</keyword>
<proteinExistence type="predicted"/>
<name>A0A1L1PS03_HYDIT</name>
<evidence type="ECO:0000313" key="2">
    <source>
        <dbReference type="Proteomes" id="UP000028878"/>
    </source>
</evidence>
<dbReference type="EMBL" id="CCAE010000090">
    <property type="protein sequence ID" value="CDN90519.1"/>
    <property type="molecule type" value="Genomic_DNA"/>
</dbReference>
<gene>
    <name evidence="1" type="ORF">BN948_04964</name>
</gene>